<dbReference type="PATRIC" id="fig|1423808.3.peg.2053"/>
<evidence type="ECO:0000313" key="3">
    <source>
        <dbReference type="EMBL" id="KRK86523.1"/>
    </source>
</evidence>
<evidence type="ECO:0000256" key="1">
    <source>
        <dbReference type="SAM" id="MobiDB-lite"/>
    </source>
</evidence>
<evidence type="ECO:0000256" key="2">
    <source>
        <dbReference type="SAM" id="SignalP"/>
    </source>
</evidence>
<accession>A0A0R1KSP8</accession>
<feature type="signal peptide" evidence="2">
    <location>
        <begin position="1"/>
        <end position="31"/>
    </location>
</feature>
<protein>
    <submittedName>
        <fullName evidence="3">Uncharacterized protein</fullName>
    </submittedName>
</protein>
<sequence>MKLINPKLIASILGTASLALTLTAFPTATQASDTFSDSEISGPTGYFKSSKAQFAFHWKNLKTDSGVQTILIFGDFHKPQIQLGMPSLNNISKDRKTFTSEYKFISSKGKLLTQKYYFPIKKLSDNSYQIHLAYHDGARVPSANGKSYVFTKSAASPAKSYAHKYSAKVLKKEYTLQLQASAEKQYRKEKAKGKRVSDPATNKTMQKKIAKRANAAVAKSVKQIIKGFNYSDSSK</sequence>
<dbReference type="Proteomes" id="UP000051581">
    <property type="component" value="Unassembled WGS sequence"/>
</dbReference>
<feature type="region of interest" description="Disordered" evidence="1">
    <location>
        <begin position="185"/>
        <end position="205"/>
    </location>
</feature>
<dbReference type="EMBL" id="AZEA01000040">
    <property type="protein sequence ID" value="KRK86523.1"/>
    <property type="molecule type" value="Genomic_DNA"/>
</dbReference>
<dbReference type="OrthoDB" id="2328569at2"/>
<dbReference type="AlphaFoldDB" id="A0A0R1KSP8"/>
<gene>
    <name evidence="3" type="ORF">FD17_GL002030</name>
</gene>
<keyword evidence="4" id="KW-1185">Reference proteome</keyword>
<keyword evidence="2" id="KW-0732">Signal</keyword>
<name>A0A0R1KSP8_9LACO</name>
<proteinExistence type="predicted"/>
<reference evidence="3 4" key="1">
    <citation type="journal article" date="2015" name="Genome Announc.">
        <title>Expanding the biotechnology potential of lactobacilli through comparative genomics of 213 strains and associated genera.</title>
        <authorList>
            <person name="Sun Z."/>
            <person name="Harris H.M."/>
            <person name="McCann A."/>
            <person name="Guo C."/>
            <person name="Argimon S."/>
            <person name="Zhang W."/>
            <person name="Yang X."/>
            <person name="Jeffery I.B."/>
            <person name="Cooney J.C."/>
            <person name="Kagawa T.F."/>
            <person name="Liu W."/>
            <person name="Song Y."/>
            <person name="Salvetti E."/>
            <person name="Wrobel A."/>
            <person name="Rasinkangas P."/>
            <person name="Parkhill J."/>
            <person name="Rea M.C."/>
            <person name="O'Sullivan O."/>
            <person name="Ritari J."/>
            <person name="Douillard F.P."/>
            <person name="Paul Ross R."/>
            <person name="Yang R."/>
            <person name="Briner A.E."/>
            <person name="Felis G.E."/>
            <person name="de Vos W.M."/>
            <person name="Barrangou R."/>
            <person name="Klaenhammer T.R."/>
            <person name="Caufield P.W."/>
            <person name="Cui Y."/>
            <person name="Zhang H."/>
            <person name="O'Toole P.W."/>
        </authorList>
    </citation>
    <scope>NUCLEOTIDE SEQUENCE [LARGE SCALE GENOMIC DNA]</scope>
    <source>
        <strain evidence="3 4">DSM 19904</strain>
    </source>
</reference>
<organism evidence="3 4">
    <name type="scientific">Lentilactobacillus sunkii DSM 19904</name>
    <dbReference type="NCBI Taxonomy" id="1423808"/>
    <lineage>
        <taxon>Bacteria</taxon>
        <taxon>Bacillati</taxon>
        <taxon>Bacillota</taxon>
        <taxon>Bacilli</taxon>
        <taxon>Lactobacillales</taxon>
        <taxon>Lactobacillaceae</taxon>
        <taxon>Lentilactobacillus</taxon>
    </lineage>
</organism>
<dbReference type="RefSeq" id="WP_057826503.1">
    <property type="nucleotide sequence ID" value="NZ_AZEA01000040.1"/>
</dbReference>
<comment type="caution">
    <text evidence="3">The sequence shown here is derived from an EMBL/GenBank/DDBJ whole genome shotgun (WGS) entry which is preliminary data.</text>
</comment>
<feature type="chain" id="PRO_5006406816" evidence="2">
    <location>
        <begin position="32"/>
        <end position="235"/>
    </location>
</feature>
<evidence type="ECO:0000313" key="4">
    <source>
        <dbReference type="Proteomes" id="UP000051581"/>
    </source>
</evidence>